<evidence type="ECO:0000313" key="1">
    <source>
        <dbReference type="EMBL" id="KAH7997794.1"/>
    </source>
</evidence>
<keyword evidence="2" id="KW-1185">Reference proteome</keyword>
<proteinExistence type="predicted"/>
<reference evidence="1" key="1">
    <citation type="submission" date="2021-08" db="EMBL/GenBank/DDBJ databases">
        <title>The first chromosome-level gecko genome reveals the dynamic sex chromosomes of Neotropical dwarf geckos (Sphaerodactylidae: Sphaerodactylus).</title>
        <authorList>
            <person name="Pinto B.J."/>
            <person name="Keating S.E."/>
            <person name="Gamble T."/>
        </authorList>
    </citation>
    <scope>NUCLEOTIDE SEQUENCE</scope>
    <source>
        <strain evidence="1">TG3544</strain>
    </source>
</reference>
<dbReference type="Proteomes" id="UP000827872">
    <property type="component" value="Linkage Group LG12"/>
</dbReference>
<evidence type="ECO:0000313" key="2">
    <source>
        <dbReference type="Proteomes" id="UP000827872"/>
    </source>
</evidence>
<sequence>MSLGSGQGQAPGLEKTQEEQHNMVNEEEDKKAGKHHWLEQDDILVKCPDVLKTSRGPIIVTQEIHLNVIRKICSRLQEQSNIMDTQLEVSLNILPLLTFKSTVLCGSESYKVTIQ</sequence>
<comment type="caution">
    <text evidence="1">The sequence shown here is derived from an EMBL/GenBank/DDBJ whole genome shotgun (WGS) entry which is preliminary data.</text>
</comment>
<protein>
    <submittedName>
        <fullName evidence="1">Uncharacterized protein</fullName>
    </submittedName>
</protein>
<name>A0ACB8EYA5_9SAUR</name>
<accession>A0ACB8EYA5</accession>
<dbReference type="EMBL" id="CM037625">
    <property type="protein sequence ID" value="KAH7997794.1"/>
    <property type="molecule type" value="Genomic_DNA"/>
</dbReference>
<organism evidence="1 2">
    <name type="scientific">Sphaerodactylus townsendi</name>
    <dbReference type="NCBI Taxonomy" id="933632"/>
    <lineage>
        <taxon>Eukaryota</taxon>
        <taxon>Metazoa</taxon>
        <taxon>Chordata</taxon>
        <taxon>Craniata</taxon>
        <taxon>Vertebrata</taxon>
        <taxon>Euteleostomi</taxon>
        <taxon>Lepidosauria</taxon>
        <taxon>Squamata</taxon>
        <taxon>Bifurcata</taxon>
        <taxon>Gekkota</taxon>
        <taxon>Sphaerodactylidae</taxon>
        <taxon>Sphaerodactylus</taxon>
    </lineage>
</organism>
<gene>
    <name evidence="1" type="ORF">K3G42_008334</name>
</gene>